<dbReference type="InterPro" id="IPR006015">
    <property type="entry name" value="Universal_stress_UspA"/>
</dbReference>
<dbReference type="Proteomes" id="UP001200145">
    <property type="component" value="Unassembled WGS sequence"/>
</dbReference>
<keyword evidence="4" id="KW-1185">Reference proteome</keyword>
<accession>A0ABS9BM00</accession>
<dbReference type="PANTHER" id="PTHR46268">
    <property type="entry name" value="STRESS RESPONSE PROTEIN NHAX"/>
    <property type="match status" value="1"/>
</dbReference>
<feature type="domain" description="UspA" evidence="2">
    <location>
        <begin position="1"/>
        <end position="143"/>
    </location>
</feature>
<comment type="similarity">
    <text evidence="1">Belongs to the universal stress protein A family.</text>
</comment>
<comment type="caution">
    <text evidence="3">The sequence shown here is derived from an EMBL/GenBank/DDBJ whole genome shotgun (WGS) entry which is preliminary data.</text>
</comment>
<evidence type="ECO:0000259" key="2">
    <source>
        <dbReference type="Pfam" id="PF00582"/>
    </source>
</evidence>
<evidence type="ECO:0000256" key="1">
    <source>
        <dbReference type="ARBA" id="ARBA00008791"/>
    </source>
</evidence>
<evidence type="ECO:0000313" key="4">
    <source>
        <dbReference type="Proteomes" id="UP001200145"/>
    </source>
</evidence>
<dbReference type="PRINTS" id="PR01438">
    <property type="entry name" value="UNVRSLSTRESS"/>
</dbReference>
<dbReference type="EMBL" id="JAKEVY010000006">
    <property type="protein sequence ID" value="MCF1716757.1"/>
    <property type="molecule type" value="Genomic_DNA"/>
</dbReference>
<organism evidence="3 4">
    <name type="scientific">Flavihumibacter fluminis</name>
    <dbReference type="NCBI Taxonomy" id="2909236"/>
    <lineage>
        <taxon>Bacteria</taxon>
        <taxon>Pseudomonadati</taxon>
        <taxon>Bacteroidota</taxon>
        <taxon>Chitinophagia</taxon>
        <taxon>Chitinophagales</taxon>
        <taxon>Chitinophagaceae</taxon>
        <taxon>Flavihumibacter</taxon>
    </lineage>
</organism>
<evidence type="ECO:0000313" key="3">
    <source>
        <dbReference type="EMBL" id="MCF1716757.1"/>
    </source>
</evidence>
<feature type="domain" description="UspA" evidence="2">
    <location>
        <begin position="182"/>
        <end position="280"/>
    </location>
</feature>
<gene>
    <name evidence="3" type="ORF">L0U88_19095</name>
</gene>
<dbReference type="CDD" id="cd00293">
    <property type="entry name" value="USP-like"/>
    <property type="match status" value="1"/>
</dbReference>
<protein>
    <submittedName>
        <fullName evidence="3">Universal stress protein</fullName>
    </submittedName>
</protein>
<dbReference type="InterPro" id="IPR006016">
    <property type="entry name" value="UspA"/>
</dbReference>
<dbReference type="Pfam" id="PF00582">
    <property type="entry name" value="Usp"/>
    <property type="match status" value="2"/>
</dbReference>
<dbReference type="RefSeq" id="WP_234868193.1">
    <property type="nucleotide sequence ID" value="NZ_JAKEVY010000006.1"/>
</dbReference>
<dbReference type="SUPFAM" id="SSF52402">
    <property type="entry name" value="Adenine nucleotide alpha hydrolases-like"/>
    <property type="match status" value="2"/>
</dbReference>
<dbReference type="InterPro" id="IPR014729">
    <property type="entry name" value="Rossmann-like_a/b/a_fold"/>
</dbReference>
<name>A0ABS9BM00_9BACT</name>
<dbReference type="Gene3D" id="3.40.50.620">
    <property type="entry name" value="HUPs"/>
    <property type="match status" value="2"/>
</dbReference>
<reference evidence="3 4" key="1">
    <citation type="submission" date="2022-01" db="EMBL/GenBank/DDBJ databases">
        <title>Flavihumibacter sp. nov., isolated from sediment of a river.</title>
        <authorList>
            <person name="Liu H."/>
        </authorList>
    </citation>
    <scope>NUCLEOTIDE SEQUENCE [LARGE SCALE GENOMIC DNA]</scope>
    <source>
        <strain evidence="3 4">RY-1</strain>
    </source>
</reference>
<sequence length="283" mass="31962">MLKRFLVPTDFSPTSERAFNYALELASRTGGTVVLYHLYTPAESGYIDNMTKLTAYNKQMETDLVKELNRLADKYKGNYPGLIISTVLGRSPVVDNILGFAEHNAIDMIIMGTQGASGLKKALVGTIASRVIEKSDLPVLMIPERYEWKLPKTLVLATDYQAADKLALPLLSGIANLFDASVTVTRLMDGHGTPDDARLEQERFDAYATRLQAEFPDQPMEFKLIRTSSIVDAMERLDDEIPYDLLALVRRKKNFLQKFLFESFTRHMAYLTNHPFLMVPDIE</sequence>
<proteinExistence type="inferred from homology"/>
<dbReference type="PANTHER" id="PTHR46268:SF6">
    <property type="entry name" value="UNIVERSAL STRESS PROTEIN UP12"/>
    <property type="match status" value="1"/>
</dbReference>